<dbReference type="CDD" id="cd17535">
    <property type="entry name" value="REC_NarL-like"/>
    <property type="match status" value="1"/>
</dbReference>
<dbReference type="AlphaFoldDB" id="A0A176QBF1"/>
<dbReference type="Pfam" id="PF00196">
    <property type="entry name" value="GerE"/>
    <property type="match status" value="1"/>
</dbReference>
<evidence type="ECO:0000313" key="6">
    <source>
        <dbReference type="EMBL" id="OAB86974.1"/>
    </source>
</evidence>
<dbReference type="SUPFAM" id="SSF52172">
    <property type="entry name" value="CheY-like"/>
    <property type="match status" value="1"/>
</dbReference>
<dbReference type="PANTHER" id="PTHR43214">
    <property type="entry name" value="TWO-COMPONENT RESPONSE REGULATOR"/>
    <property type="match status" value="1"/>
</dbReference>
<evidence type="ECO:0008006" key="8">
    <source>
        <dbReference type="Google" id="ProtNLM"/>
    </source>
</evidence>
<comment type="caution">
    <text evidence="3">Lacks conserved residue(s) required for the propagation of feature annotation.</text>
</comment>
<dbReference type="GO" id="GO:0003677">
    <property type="term" value="F:DNA binding"/>
    <property type="evidence" value="ECO:0007669"/>
    <property type="project" value="UniProtKB-KW"/>
</dbReference>
<dbReference type="Gene3D" id="3.40.50.2300">
    <property type="match status" value="1"/>
</dbReference>
<dbReference type="PROSITE" id="PS50110">
    <property type="entry name" value="RESPONSE_REGULATORY"/>
    <property type="match status" value="1"/>
</dbReference>
<keyword evidence="7" id="KW-1185">Reference proteome</keyword>
<dbReference type="PRINTS" id="PR00038">
    <property type="entry name" value="HTHLUXR"/>
</dbReference>
<dbReference type="EMBL" id="LQZG01000003">
    <property type="protein sequence ID" value="OAB86974.1"/>
    <property type="molecule type" value="Genomic_DNA"/>
</dbReference>
<comment type="caution">
    <text evidence="6">The sequence shown here is derived from an EMBL/GenBank/DDBJ whole genome shotgun (WGS) entry which is preliminary data.</text>
</comment>
<organism evidence="6 7">
    <name type="scientific">Janibacter melonis</name>
    <dbReference type="NCBI Taxonomy" id="262209"/>
    <lineage>
        <taxon>Bacteria</taxon>
        <taxon>Bacillati</taxon>
        <taxon>Actinomycetota</taxon>
        <taxon>Actinomycetes</taxon>
        <taxon>Micrococcales</taxon>
        <taxon>Intrasporangiaceae</taxon>
        <taxon>Janibacter</taxon>
    </lineage>
</organism>
<protein>
    <recommendedName>
        <fullName evidence="8">Response regulator</fullName>
    </recommendedName>
</protein>
<evidence type="ECO:0000259" key="4">
    <source>
        <dbReference type="PROSITE" id="PS50043"/>
    </source>
</evidence>
<dbReference type="PANTHER" id="PTHR43214:SF43">
    <property type="entry name" value="TWO-COMPONENT RESPONSE REGULATOR"/>
    <property type="match status" value="1"/>
</dbReference>
<feature type="domain" description="HTH luxR-type" evidence="4">
    <location>
        <begin position="165"/>
        <end position="230"/>
    </location>
</feature>
<evidence type="ECO:0000256" key="1">
    <source>
        <dbReference type="ARBA" id="ARBA00022553"/>
    </source>
</evidence>
<evidence type="ECO:0000256" key="2">
    <source>
        <dbReference type="ARBA" id="ARBA00023125"/>
    </source>
</evidence>
<feature type="domain" description="Response regulatory" evidence="5">
    <location>
        <begin position="31"/>
        <end position="147"/>
    </location>
</feature>
<dbReference type="Pfam" id="PF00072">
    <property type="entry name" value="Response_reg"/>
    <property type="match status" value="1"/>
</dbReference>
<keyword evidence="1" id="KW-0597">Phosphoprotein</keyword>
<dbReference type="Proteomes" id="UP000076976">
    <property type="component" value="Unassembled WGS sequence"/>
</dbReference>
<keyword evidence="2" id="KW-0238">DNA-binding</keyword>
<dbReference type="InterPro" id="IPR058245">
    <property type="entry name" value="NreC/VraR/RcsB-like_REC"/>
</dbReference>
<dbReference type="PROSITE" id="PS50043">
    <property type="entry name" value="HTH_LUXR_2"/>
    <property type="match status" value="1"/>
</dbReference>
<dbReference type="SMART" id="SM00421">
    <property type="entry name" value="HTH_LUXR"/>
    <property type="match status" value="1"/>
</dbReference>
<gene>
    <name evidence="6" type="ORF">AWH69_11320</name>
</gene>
<dbReference type="GO" id="GO:0000160">
    <property type="term" value="P:phosphorelay signal transduction system"/>
    <property type="evidence" value="ECO:0007669"/>
    <property type="project" value="InterPro"/>
</dbReference>
<reference evidence="6 7" key="1">
    <citation type="submission" date="2016-01" db="EMBL/GenBank/DDBJ databases">
        <title>Janibacter melonis strain CD11_4 genome sequencing and assembly.</title>
        <authorList>
            <person name="Nair G.R."/>
            <person name="Kaur G."/>
            <person name="Chander A.M."/>
            <person name="Mayilraj S."/>
        </authorList>
    </citation>
    <scope>NUCLEOTIDE SEQUENCE [LARGE SCALE GENOMIC DNA]</scope>
    <source>
        <strain evidence="6 7">CD11-4</strain>
    </source>
</reference>
<dbReference type="RefSeq" id="WP_083968827.1">
    <property type="nucleotide sequence ID" value="NZ_LQZG01000003.1"/>
</dbReference>
<accession>A0A176QBF1</accession>
<dbReference type="CDD" id="cd06170">
    <property type="entry name" value="LuxR_C_like"/>
    <property type="match status" value="1"/>
</dbReference>
<sequence>MIIGSTTEVVVRSSVRTGVDEGGEGVSPPIRVLLVEDHPVVLRGLQAMMREHDDVAVVGEAGTAVEALSQASRLQPDVVVLPVRLGGIRASIELCRSIKTACTARVVVFTSFTRTVDVQMAMLAGADALVAKTVSADALLAALRQVRAGGEVLDLGPGADRPTPRLTPAEPLTDREAQILQLVLDGLTNPQMAQRLRIEVTTVRTHMRSILRKLGLESRRDLVQPARPGLDRGEA</sequence>
<dbReference type="SUPFAM" id="SSF46894">
    <property type="entry name" value="C-terminal effector domain of the bipartite response regulators"/>
    <property type="match status" value="1"/>
</dbReference>
<dbReference type="InterPro" id="IPR001789">
    <property type="entry name" value="Sig_transdc_resp-reg_receiver"/>
</dbReference>
<proteinExistence type="predicted"/>
<evidence type="ECO:0000313" key="7">
    <source>
        <dbReference type="Proteomes" id="UP000076976"/>
    </source>
</evidence>
<dbReference type="InterPro" id="IPR011006">
    <property type="entry name" value="CheY-like_superfamily"/>
</dbReference>
<dbReference type="InterPro" id="IPR039420">
    <property type="entry name" value="WalR-like"/>
</dbReference>
<evidence type="ECO:0000256" key="3">
    <source>
        <dbReference type="PROSITE-ProRule" id="PRU00169"/>
    </source>
</evidence>
<dbReference type="GO" id="GO:0006355">
    <property type="term" value="P:regulation of DNA-templated transcription"/>
    <property type="evidence" value="ECO:0007669"/>
    <property type="project" value="InterPro"/>
</dbReference>
<dbReference type="SMART" id="SM00448">
    <property type="entry name" value="REC"/>
    <property type="match status" value="1"/>
</dbReference>
<evidence type="ECO:0000259" key="5">
    <source>
        <dbReference type="PROSITE" id="PS50110"/>
    </source>
</evidence>
<dbReference type="STRING" id="262209.AWH69_11320"/>
<dbReference type="InterPro" id="IPR016032">
    <property type="entry name" value="Sig_transdc_resp-reg_C-effctor"/>
</dbReference>
<dbReference type="InterPro" id="IPR000792">
    <property type="entry name" value="Tscrpt_reg_LuxR_C"/>
</dbReference>
<name>A0A176QBF1_9MICO</name>